<dbReference type="OrthoDB" id="3344688at2759"/>
<evidence type="ECO:0000313" key="3">
    <source>
        <dbReference type="Proteomes" id="UP000006174"/>
    </source>
</evidence>
<dbReference type="HOGENOM" id="CLU_1918636_0_0_1"/>
<dbReference type="STRING" id="1128400.I2FT81"/>
<protein>
    <submittedName>
        <fullName evidence="2">Uncharacterized protein</fullName>
    </submittedName>
</protein>
<dbReference type="Proteomes" id="UP000006174">
    <property type="component" value="Unassembled WGS sequence"/>
</dbReference>
<proteinExistence type="predicted"/>
<gene>
    <name evidence="2" type="ORF">UHOR_00398</name>
</gene>
<dbReference type="EMBL" id="CAGI01000151">
    <property type="protein sequence ID" value="CCF50124.1"/>
    <property type="molecule type" value="Genomic_DNA"/>
</dbReference>
<feature type="region of interest" description="Disordered" evidence="1">
    <location>
        <begin position="121"/>
        <end position="146"/>
    </location>
</feature>
<organism evidence="2 3">
    <name type="scientific">Ustilago hordei</name>
    <name type="common">Barley covered smut fungus</name>
    <dbReference type="NCBI Taxonomy" id="120017"/>
    <lineage>
        <taxon>Eukaryota</taxon>
        <taxon>Fungi</taxon>
        <taxon>Dikarya</taxon>
        <taxon>Basidiomycota</taxon>
        <taxon>Ustilaginomycotina</taxon>
        <taxon>Ustilaginomycetes</taxon>
        <taxon>Ustilaginales</taxon>
        <taxon>Ustilaginaceae</taxon>
        <taxon>Ustilago</taxon>
    </lineage>
</organism>
<feature type="compositionally biased region" description="Basic and acidic residues" evidence="1">
    <location>
        <begin position="121"/>
        <end position="131"/>
    </location>
</feature>
<dbReference type="CDD" id="cd09272">
    <property type="entry name" value="RNase_HI_RT_Ty1"/>
    <property type="match status" value="1"/>
</dbReference>
<keyword evidence="3" id="KW-1185">Reference proteome</keyword>
<dbReference type="AlphaFoldDB" id="I2FT81"/>
<evidence type="ECO:0000313" key="2">
    <source>
        <dbReference type="EMBL" id="CCF50124.1"/>
    </source>
</evidence>
<name>I2FT81_USTHO</name>
<comment type="caution">
    <text evidence="2">The sequence shown here is derived from an EMBL/GenBank/DDBJ whole genome shotgun (WGS) entry which is preliminary data.</text>
</comment>
<reference evidence="2 3" key="1">
    <citation type="journal article" date="2012" name="Plant Cell">
        <title>Genome comparison of barley and maize smut fungi reveals targeted loss of RNA silencing components and species-specific presence of transposable elements.</title>
        <authorList>
            <person name="Laurie J.D."/>
            <person name="Ali S."/>
            <person name="Linning R."/>
            <person name="Mannhaupt G."/>
            <person name="Wong P."/>
            <person name="Gueldener U."/>
            <person name="Muensterkoetter M."/>
            <person name="Moore R."/>
            <person name="Kahmann R."/>
            <person name="Bakkeren G."/>
            <person name="Schirawski J."/>
        </authorList>
    </citation>
    <scope>NUCLEOTIDE SEQUENCE [LARGE SCALE GENOMIC DNA]</scope>
    <source>
        <strain evidence="3">Uh4875-4</strain>
    </source>
</reference>
<sequence>MLWTSMFLGELDQLLTKMPAIHITEVTTTLHSYNRDLVLDPTIPKLYSDSSGVCTITNDPQHFKRMKHIDIVHFFLWDEVADGHLTIALIQSSENLADILTKPLTAPMLVHLRQLFGLKTPKEHSGSRGVEDGDPADPIGEQMDPS</sequence>
<accession>I2FT81</accession>
<evidence type="ECO:0000256" key="1">
    <source>
        <dbReference type="SAM" id="MobiDB-lite"/>
    </source>
</evidence>